<feature type="compositionally biased region" description="Basic residues" evidence="1">
    <location>
        <begin position="120"/>
        <end position="129"/>
    </location>
</feature>
<evidence type="ECO:0000313" key="3">
    <source>
        <dbReference type="Proteomes" id="UP000054324"/>
    </source>
</evidence>
<dbReference type="KEGG" id="ovi:T265_15984"/>
<dbReference type="AlphaFoldDB" id="A0A074YV35"/>
<feature type="non-terminal residue" evidence="2">
    <location>
        <position position="440"/>
    </location>
</feature>
<dbReference type="InterPro" id="IPR036179">
    <property type="entry name" value="Ig-like_dom_sf"/>
</dbReference>
<reference evidence="2 3" key="1">
    <citation type="submission" date="2013-11" db="EMBL/GenBank/DDBJ databases">
        <title>Opisthorchis viverrini - life in the bile duct.</title>
        <authorList>
            <person name="Young N.D."/>
            <person name="Nagarajan N."/>
            <person name="Lin S.J."/>
            <person name="Korhonen P.K."/>
            <person name="Jex A.R."/>
            <person name="Hall R.S."/>
            <person name="Safavi-Hemami H."/>
            <person name="Kaewkong W."/>
            <person name="Bertrand D."/>
            <person name="Gao S."/>
            <person name="Seet Q."/>
            <person name="Wongkham S."/>
            <person name="Teh B.T."/>
            <person name="Wongkham C."/>
            <person name="Intapan P.M."/>
            <person name="Maleewong W."/>
            <person name="Yang X."/>
            <person name="Hu M."/>
            <person name="Wang Z."/>
            <person name="Hofmann A."/>
            <person name="Sternberg P.W."/>
            <person name="Tan P."/>
            <person name="Wang J."/>
            <person name="Gasser R.B."/>
        </authorList>
    </citation>
    <scope>NUCLEOTIDE SEQUENCE [LARGE SCALE GENOMIC DNA]</scope>
</reference>
<sequence>MDRDTIEFGEQVPHSCDYERLDMGCPGPLERYASRQVVPLSPTQEFSRDSEDETTGLLAKLKGRLDSVLSYISPESHAPRPQRHTRYSSPDEQPRIYSPDDVIMSETTAKLAQIRKAFKPSRTPTRRKWRQEGASEIRGRRKTTSTDDSKITTVEQHANRYGCGAFDCEPPSIDQIPVPAQRMIEVSDEFRGFIADSLKRSPHLIGTYGGYGEAFRTTQLDAHDKYTSEKAFFEKPIRVRERDENKIRKWSEYKPSLSTRLRYLTETTSTTAELESDRAVQKPISKSLQIIPNIVRLPSQVTILCPMAPYNPREGFTPTAISWSHATSTAHFYRDKSERILYCPLTTHDHRVSIRYGKPQRVFAYPPEKWLDAYTLDIKPIQPDDYGYYACVFLMDIGRTGVVRTNLTKLAPYPLCIIPQEPPDASTVVKLSVNQSKSTV</sequence>
<dbReference type="SUPFAM" id="SSF48726">
    <property type="entry name" value="Immunoglobulin"/>
    <property type="match status" value="1"/>
</dbReference>
<dbReference type="EMBL" id="KL599922">
    <property type="protein sequence ID" value="KER18553.1"/>
    <property type="molecule type" value="Genomic_DNA"/>
</dbReference>
<dbReference type="Proteomes" id="UP000054324">
    <property type="component" value="Unassembled WGS sequence"/>
</dbReference>
<dbReference type="OrthoDB" id="10364707at2759"/>
<feature type="region of interest" description="Disordered" evidence="1">
    <location>
        <begin position="120"/>
        <end position="149"/>
    </location>
</feature>
<protein>
    <recommendedName>
        <fullName evidence="4">Ig-like domain-containing protein</fullName>
    </recommendedName>
</protein>
<evidence type="ECO:0000313" key="2">
    <source>
        <dbReference type="EMBL" id="KER18553.1"/>
    </source>
</evidence>
<keyword evidence="3" id="KW-1185">Reference proteome</keyword>
<name>A0A074YV35_OPIVI</name>
<feature type="compositionally biased region" description="Basic and acidic residues" evidence="1">
    <location>
        <begin position="130"/>
        <end position="149"/>
    </location>
</feature>
<dbReference type="RefSeq" id="XP_009177700.1">
    <property type="nucleotide sequence ID" value="XM_009179436.1"/>
</dbReference>
<gene>
    <name evidence="2" type="ORF">T265_15984</name>
</gene>
<feature type="region of interest" description="Disordered" evidence="1">
    <location>
        <begin position="73"/>
        <end position="98"/>
    </location>
</feature>
<dbReference type="CTD" id="20330149"/>
<organism evidence="2 3">
    <name type="scientific">Opisthorchis viverrini</name>
    <name type="common">Southeast Asian liver fluke</name>
    <dbReference type="NCBI Taxonomy" id="6198"/>
    <lineage>
        <taxon>Eukaryota</taxon>
        <taxon>Metazoa</taxon>
        <taxon>Spiralia</taxon>
        <taxon>Lophotrochozoa</taxon>
        <taxon>Platyhelminthes</taxon>
        <taxon>Trematoda</taxon>
        <taxon>Digenea</taxon>
        <taxon>Opisthorchiida</taxon>
        <taxon>Opisthorchiata</taxon>
        <taxon>Opisthorchiidae</taxon>
        <taxon>Opisthorchis</taxon>
    </lineage>
</organism>
<accession>A0A074YV35</accession>
<evidence type="ECO:0000256" key="1">
    <source>
        <dbReference type="SAM" id="MobiDB-lite"/>
    </source>
</evidence>
<proteinExistence type="predicted"/>
<evidence type="ECO:0008006" key="4">
    <source>
        <dbReference type="Google" id="ProtNLM"/>
    </source>
</evidence>
<dbReference type="GeneID" id="20330149"/>